<dbReference type="SUPFAM" id="SSF81343">
    <property type="entry name" value="Fumarate reductase respiratory complex transmembrane subunits"/>
    <property type="match status" value="1"/>
</dbReference>
<protein>
    <recommendedName>
        <fullName evidence="12">Succinate dehydrogenase [ubiquinone] cytochrome b small subunit</fullName>
    </recommendedName>
</protein>
<evidence type="ECO:0000256" key="4">
    <source>
        <dbReference type="ARBA" id="ARBA00022692"/>
    </source>
</evidence>
<dbReference type="AlphaFoldDB" id="A0A376B445"/>
<comment type="similarity">
    <text evidence="2 12">Belongs to the CybS family.</text>
</comment>
<name>A0A376B445_9ASCO</name>
<dbReference type="GO" id="GO:0005743">
    <property type="term" value="C:mitochondrial inner membrane"/>
    <property type="evidence" value="ECO:0007669"/>
    <property type="project" value="UniProtKB-SubCell"/>
</dbReference>
<keyword evidence="8 12" id="KW-0496">Mitochondrion</keyword>
<evidence type="ECO:0000313" key="13">
    <source>
        <dbReference type="EMBL" id="SSD59447.1"/>
    </source>
</evidence>
<evidence type="ECO:0000313" key="14">
    <source>
        <dbReference type="Proteomes" id="UP000262825"/>
    </source>
</evidence>
<dbReference type="GO" id="GO:0048039">
    <property type="term" value="F:ubiquinone binding"/>
    <property type="evidence" value="ECO:0007669"/>
    <property type="project" value="TreeGrafter"/>
</dbReference>
<sequence length="182" mass="20746">MSIMYRRQLTSGTSSNISFKSRLSKIKLIPDFSKYKLISQPPGGVIGDVNEAYKPPKPDYFEGSYHWDYERLTAISLLPLTLFPFYCAFSSTTAMYPLLDTTLSTFLLIHVNFGLKSCIIDYIPKRKFGVWHTAAIRLLQLGSILALYGIYDLETNNNGIIDLLSQLWKDPETNLYIFGKSH</sequence>
<reference evidence="14" key="1">
    <citation type="submission" date="2018-06" db="EMBL/GenBank/DDBJ databases">
        <authorList>
            <person name="Guldener U."/>
        </authorList>
    </citation>
    <scope>NUCLEOTIDE SEQUENCE [LARGE SCALE GENOMIC DNA]</scope>
    <source>
        <strain evidence="14">UTAD17</strain>
    </source>
</reference>
<dbReference type="GO" id="GO:0006121">
    <property type="term" value="P:mitochondrial electron transport, succinate to ubiquinone"/>
    <property type="evidence" value="ECO:0007669"/>
    <property type="project" value="TreeGrafter"/>
</dbReference>
<keyword evidence="11" id="KW-0408">Iron</keyword>
<evidence type="ECO:0000256" key="9">
    <source>
        <dbReference type="ARBA" id="ARBA00023136"/>
    </source>
</evidence>
<evidence type="ECO:0000256" key="2">
    <source>
        <dbReference type="ARBA" id="ARBA00007294"/>
    </source>
</evidence>
<dbReference type="Proteomes" id="UP000262825">
    <property type="component" value="Unassembled WGS sequence"/>
</dbReference>
<dbReference type="CDD" id="cd03496">
    <property type="entry name" value="SQR_TypeC_CybS"/>
    <property type="match status" value="1"/>
</dbReference>
<evidence type="ECO:0000256" key="7">
    <source>
        <dbReference type="ARBA" id="ARBA00022989"/>
    </source>
</evidence>
<dbReference type="GO" id="GO:0046872">
    <property type="term" value="F:metal ion binding"/>
    <property type="evidence" value="ECO:0007669"/>
    <property type="project" value="UniProtKB-KW"/>
</dbReference>
<dbReference type="VEuPathDB" id="FungiDB:SCODWIG_01208"/>
<accession>A0A376B445</accession>
<gene>
    <name evidence="13" type="ORF">SCODWIG_01208</name>
</gene>
<keyword evidence="5 12" id="KW-0999">Mitochondrion inner membrane</keyword>
<keyword evidence="9 12" id="KW-0472">Membrane</keyword>
<dbReference type="InterPro" id="IPR034804">
    <property type="entry name" value="SQR/QFR_C/D"/>
</dbReference>
<evidence type="ECO:0000256" key="10">
    <source>
        <dbReference type="PIRSR" id="PIRSR607992-1"/>
    </source>
</evidence>
<keyword evidence="3" id="KW-0813">Transport</keyword>
<keyword evidence="14" id="KW-1185">Reference proteome</keyword>
<dbReference type="PANTHER" id="PTHR13337:SF2">
    <property type="entry name" value="SUCCINATE DEHYDROGENASE [UBIQUINONE] CYTOCHROME B SMALL SUBUNIT, MITOCHONDRIAL"/>
    <property type="match status" value="1"/>
</dbReference>
<organism evidence="13 14">
    <name type="scientific">Saccharomycodes ludwigii</name>
    <dbReference type="NCBI Taxonomy" id="36035"/>
    <lineage>
        <taxon>Eukaryota</taxon>
        <taxon>Fungi</taxon>
        <taxon>Dikarya</taxon>
        <taxon>Ascomycota</taxon>
        <taxon>Saccharomycotina</taxon>
        <taxon>Saccharomycetes</taxon>
        <taxon>Saccharomycodales</taxon>
        <taxon>Saccharomycodaceae</taxon>
        <taxon>Saccharomycodes</taxon>
    </lineage>
</organism>
<comment type="caution">
    <text evidence="12">Lacks conserved residue(s) required for the propagation of feature annotation.</text>
</comment>
<feature type="transmembrane region" description="Helical" evidence="12">
    <location>
        <begin position="130"/>
        <end position="151"/>
    </location>
</feature>
<evidence type="ECO:0000256" key="1">
    <source>
        <dbReference type="ARBA" id="ARBA00004448"/>
    </source>
</evidence>
<proteinExistence type="inferred from homology"/>
<dbReference type="PANTHER" id="PTHR13337">
    <property type="entry name" value="SUCCINATE DEHYDROGENASE"/>
    <property type="match status" value="1"/>
</dbReference>
<feature type="binding site" evidence="10">
    <location>
        <position position="122"/>
    </location>
    <ligand>
        <name>a ubiquinone</name>
        <dbReference type="ChEBI" id="CHEBI:16389"/>
        <note>ligand shared with IP/SDHB</note>
    </ligand>
</feature>
<evidence type="ECO:0000256" key="5">
    <source>
        <dbReference type="ARBA" id="ARBA00022792"/>
    </source>
</evidence>
<feature type="binding site" description="axial binding residue" evidence="11">
    <location>
        <position position="110"/>
    </location>
    <ligand>
        <name>heme b</name>
        <dbReference type="ChEBI" id="CHEBI:60344"/>
        <note>ligand shared with SDHC</note>
    </ligand>
    <ligandPart>
        <name>Fe</name>
        <dbReference type="ChEBI" id="CHEBI:18248"/>
    </ligandPart>
</feature>
<evidence type="ECO:0000256" key="3">
    <source>
        <dbReference type="ARBA" id="ARBA00022448"/>
    </source>
</evidence>
<dbReference type="EMBL" id="UFAJ01000143">
    <property type="protein sequence ID" value="SSD59447.1"/>
    <property type="molecule type" value="Genomic_DNA"/>
</dbReference>
<keyword evidence="11" id="KW-0479">Metal-binding</keyword>
<evidence type="ECO:0000256" key="12">
    <source>
        <dbReference type="RuleBase" id="RU364031"/>
    </source>
</evidence>
<dbReference type="Pfam" id="PF05328">
    <property type="entry name" value="CybS"/>
    <property type="match status" value="1"/>
</dbReference>
<evidence type="ECO:0000256" key="8">
    <source>
        <dbReference type="ARBA" id="ARBA00023128"/>
    </source>
</evidence>
<dbReference type="InterPro" id="IPR007992">
    <property type="entry name" value="CybS"/>
</dbReference>
<evidence type="ECO:0000256" key="11">
    <source>
        <dbReference type="PIRSR" id="PIRSR607992-2"/>
    </source>
</evidence>
<feature type="transmembrane region" description="Helical" evidence="12">
    <location>
        <begin position="77"/>
        <end position="99"/>
    </location>
</feature>
<keyword evidence="6 12" id="KW-0809">Transit peptide</keyword>
<comment type="subcellular location">
    <subcellularLocation>
        <location evidence="1 12">Mitochondrion inner membrane</location>
        <topology evidence="1 12">Multi-pass membrane protein</topology>
    </subcellularLocation>
</comment>
<keyword evidence="13" id="KW-0830">Ubiquinone</keyword>
<keyword evidence="7 12" id="KW-1133">Transmembrane helix</keyword>
<dbReference type="GO" id="GO:0006099">
    <property type="term" value="P:tricarboxylic acid cycle"/>
    <property type="evidence" value="ECO:0007669"/>
    <property type="project" value="TreeGrafter"/>
</dbReference>
<evidence type="ECO:0000256" key="6">
    <source>
        <dbReference type="ARBA" id="ARBA00022946"/>
    </source>
</evidence>
<keyword evidence="4 12" id="KW-0812">Transmembrane</keyword>
<dbReference type="Gene3D" id="1.20.1300.10">
    <property type="entry name" value="Fumarate reductase/succinate dehydrogenase, transmembrane subunit"/>
    <property type="match status" value="1"/>
</dbReference>
<dbReference type="GO" id="GO:0020037">
    <property type="term" value="F:heme binding"/>
    <property type="evidence" value="ECO:0007669"/>
    <property type="project" value="TreeGrafter"/>
</dbReference>